<dbReference type="PANTHER" id="PTHR37168">
    <property type="entry name" value="CRISPR-ASSOCIATED EXONUCLEASE CAS4"/>
    <property type="match status" value="1"/>
</dbReference>
<name>A0A2G0CK48_9BACT</name>
<comment type="caution">
    <text evidence="3">The sequence shown here is derived from an EMBL/GenBank/DDBJ whole genome shotgun (WGS) entry which is preliminary data.</text>
</comment>
<dbReference type="InterPro" id="IPR022765">
    <property type="entry name" value="Dna2/Cas4_DUF83"/>
</dbReference>
<dbReference type="Pfam" id="PF01930">
    <property type="entry name" value="Cas_Cas4"/>
    <property type="match status" value="1"/>
</dbReference>
<keyword evidence="4" id="KW-1185">Reference proteome</keyword>
<sequence>MAAPPAVADGRQQPRRRRWQADRSNQLPAAARRWRQLSFDGVKIDHFDPREKVVKETKKSPKLKFAHVAQVKYYLYLLELRGIKAATGQVEYPRQKRTTEVSLLAADRDTTIPGWLAEIERITQLEKCPEIVRKSYCRSCAFHDFCFS</sequence>
<feature type="region of interest" description="Disordered" evidence="1">
    <location>
        <begin position="1"/>
        <end position="27"/>
    </location>
</feature>
<evidence type="ECO:0000259" key="2">
    <source>
        <dbReference type="Pfam" id="PF01930"/>
    </source>
</evidence>
<dbReference type="InterPro" id="IPR011604">
    <property type="entry name" value="PDDEXK-like_dom_sf"/>
</dbReference>
<reference evidence="3 4" key="1">
    <citation type="submission" date="2017-10" db="EMBL/GenBank/DDBJ databases">
        <title>The draft genome sequence of Lewinella marina KCTC 32374.</title>
        <authorList>
            <person name="Wang K."/>
        </authorList>
    </citation>
    <scope>NUCLEOTIDE SEQUENCE [LARGE SCALE GENOMIC DNA]</scope>
    <source>
        <strain evidence="3 4">MKG-38</strain>
    </source>
</reference>
<dbReference type="Gene3D" id="3.90.320.10">
    <property type="match status" value="1"/>
</dbReference>
<evidence type="ECO:0000313" key="4">
    <source>
        <dbReference type="Proteomes" id="UP000226437"/>
    </source>
</evidence>
<proteinExistence type="predicted"/>
<evidence type="ECO:0000256" key="1">
    <source>
        <dbReference type="SAM" id="MobiDB-lite"/>
    </source>
</evidence>
<organism evidence="3 4">
    <name type="scientific">Neolewinella marina</name>
    <dbReference type="NCBI Taxonomy" id="438751"/>
    <lineage>
        <taxon>Bacteria</taxon>
        <taxon>Pseudomonadati</taxon>
        <taxon>Bacteroidota</taxon>
        <taxon>Saprospiria</taxon>
        <taxon>Saprospirales</taxon>
        <taxon>Lewinellaceae</taxon>
        <taxon>Neolewinella</taxon>
    </lineage>
</organism>
<dbReference type="OrthoDB" id="9794720at2"/>
<dbReference type="EMBL" id="PDLO01000001">
    <property type="protein sequence ID" value="PHL00349.1"/>
    <property type="molecule type" value="Genomic_DNA"/>
</dbReference>
<feature type="domain" description="DUF83" evidence="2">
    <location>
        <begin position="31"/>
        <end position="147"/>
    </location>
</feature>
<dbReference type="Proteomes" id="UP000226437">
    <property type="component" value="Unassembled WGS sequence"/>
</dbReference>
<dbReference type="PANTHER" id="PTHR37168:SF1">
    <property type="entry name" value="CRISPR-ASSOCIATED EXONUCLEASE CAS4"/>
    <property type="match status" value="1"/>
</dbReference>
<evidence type="ECO:0000313" key="3">
    <source>
        <dbReference type="EMBL" id="PHL00349.1"/>
    </source>
</evidence>
<accession>A0A2G0CK48</accession>
<protein>
    <submittedName>
        <fullName evidence="3">CRISPR-associated protein Cas4</fullName>
    </submittedName>
</protein>
<gene>
    <name evidence="3" type="ORF">CGL56_04765</name>
</gene>
<dbReference type="AlphaFoldDB" id="A0A2G0CK48"/>